<evidence type="ECO:0000259" key="1">
    <source>
        <dbReference type="SMART" id="SM00359"/>
    </source>
</evidence>
<dbReference type="InterPro" id="IPR015947">
    <property type="entry name" value="PUA-like_sf"/>
</dbReference>
<dbReference type="Proteomes" id="UP000034723">
    <property type="component" value="Chromosome"/>
</dbReference>
<dbReference type="AlphaFoldDB" id="A0A0F7IDP5"/>
<feature type="domain" description="PUA" evidence="1">
    <location>
        <begin position="80"/>
        <end position="154"/>
    </location>
</feature>
<proteinExistence type="predicted"/>
<dbReference type="OrthoDB" id="7576at2157"/>
<dbReference type="InterPro" id="IPR002478">
    <property type="entry name" value="PUA"/>
</dbReference>
<dbReference type="KEGG" id="gah:GAH_01694"/>
<evidence type="ECO:0000313" key="2">
    <source>
        <dbReference type="EMBL" id="AKG91022.1"/>
    </source>
</evidence>
<dbReference type="SUPFAM" id="SSF88697">
    <property type="entry name" value="PUA domain-like"/>
    <property type="match status" value="1"/>
</dbReference>
<dbReference type="SUPFAM" id="SSF88802">
    <property type="entry name" value="Pre-PUA domain"/>
    <property type="match status" value="1"/>
</dbReference>
<accession>A0A0F7IDP5</accession>
<dbReference type="NCBIfam" id="TIGR00451">
    <property type="entry name" value="unchar_dom_2"/>
    <property type="match status" value="1"/>
</dbReference>
<dbReference type="InParanoid" id="A0A0F7IDP5"/>
<dbReference type="InterPro" id="IPR036974">
    <property type="entry name" value="PUA_sf"/>
</dbReference>
<dbReference type="STRING" id="113653.GAH_01694"/>
<dbReference type="EMBL" id="CP011267">
    <property type="protein sequence ID" value="AKG91022.1"/>
    <property type="molecule type" value="Genomic_DNA"/>
</dbReference>
<organism evidence="2 3">
    <name type="scientific">Geoglobus ahangari</name>
    <dbReference type="NCBI Taxonomy" id="113653"/>
    <lineage>
        <taxon>Archaea</taxon>
        <taxon>Methanobacteriati</taxon>
        <taxon>Methanobacteriota</taxon>
        <taxon>Archaeoglobi</taxon>
        <taxon>Archaeoglobales</taxon>
        <taxon>Archaeoglobaceae</taxon>
        <taxon>Geoglobus</taxon>
    </lineage>
</organism>
<dbReference type="Gene3D" id="3.10.450.90">
    <property type="entry name" value="ArcTGT, C2 domain"/>
    <property type="match status" value="1"/>
</dbReference>
<dbReference type="SMART" id="SM00359">
    <property type="entry name" value="PUA"/>
    <property type="match status" value="1"/>
</dbReference>
<sequence length="155" mass="17104">MEGRYLRTVRVMADYQFGEGAGEALFPDTCEFIISPKTGKIRQILDSGVRIATVKPDSGLLSISVEGARRLKEHFPYPRLRVVVDSRVGEFVAKGKNVFAKHVVDVDEGIRANDEVAVVNEEDELLATGKAILSAFEMLELERGVAVSVRQGVKR</sequence>
<dbReference type="GO" id="GO:0003723">
    <property type="term" value="F:RNA binding"/>
    <property type="evidence" value="ECO:0007669"/>
    <property type="project" value="InterPro"/>
</dbReference>
<dbReference type="InterPro" id="IPR029402">
    <property type="entry name" value="TGT_C2"/>
</dbReference>
<name>A0A0F7IDP5_9EURY</name>
<dbReference type="HOGENOM" id="CLU_116577_2_0_2"/>
<gene>
    <name evidence="2" type="ORF">GAH_01694</name>
</gene>
<dbReference type="Gene3D" id="2.30.130.10">
    <property type="entry name" value="PUA domain"/>
    <property type="match status" value="1"/>
</dbReference>
<evidence type="ECO:0000313" key="3">
    <source>
        <dbReference type="Proteomes" id="UP000034723"/>
    </source>
</evidence>
<keyword evidence="3" id="KW-1185">Reference proteome</keyword>
<dbReference type="RefSeq" id="WP_048096080.1">
    <property type="nucleotide sequence ID" value="NZ_CP011267.1"/>
</dbReference>
<dbReference type="CDD" id="cd21149">
    <property type="entry name" value="PUA_archaeosine_TGT"/>
    <property type="match status" value="1"/>
</dbReference>
<dbReference type="Pfam" id="PF01472">
    <property type="entry name" value="PUA"/>
    <property type="match status" value="1"/>
</dbReference>
<dbReference type="Pfam" id="PF14810">
    <property type="entry name" value="TGT_C2"/>
    <property type="match status" value="1"/>
</dbReference>
<protein>
    <submittedName>
        <fullName evidence="2">Prefoldin, molecular chaperone implicated in de novo protein folding, alpha subunit</fullName>
    </submittedName>
</protein>
<dbReference type="InterPro" id="IPR038250">
    <property type="entry name" value="TGT_C2_sf"/>
</dbReference>
<dbReference type="GeneID" id="24804263"/>
<dbReference type="InterPro" id="IPR004521">
    <property type="entry name" value="Uncharacterised_CHP00451"/>
</dbReference>
<reference evidence="2 3" key="1">
    <citation type="submission" date="2015-04" db="EMBL/GenBank/DDBJ databases">
        <title>The complete genome sequence of the hyperthermophilic, obligate iron-reducing archaeon Geoglobus ahangari strain 234T.</title>
        <authorList>
            <person name="Manzella M.P."/>
            <person name="Holmes D.E."/>
            <person name="Rocheleau J.M."/>
            <person name="Chung A."/>
            <person name="Reguera G."/>
            <person name="Kashefi K."/>
        </authorList>
    </citation>
    <scope>NUCLEOTIDE SEQUENCE [LARGE SCALE GENOMIC DNA]</scope>
    <source>
        <strain evidence="2 3">234</strain>
    </source>
</reference>
<dbReference type="PROSITE" id="PS50890">
    <property type="entry name" value="PUA"/>
    <property type="match status" value="1"/>
</dbReference>